<dbReference type="PANTHER" id="PTHR43739:SF2">
    <property type="entry name" value="OLIGOXYLOGLUCAN-REDUCING END-SPECIFIC XYLOGLUCANASE-RELATED"/>
    <property type="match status" value="1"/>
</dbReference>
<dbReference type="EMBL" id="PFWT01000025">
    <property type="protein sequence ID" value="PJA45822.1"/>
    <property type="molecule type" value="Genomic_DNA"/>
</dbReference>
<protein>
    <recommendedName>
        <fullName evidence="9">Photosynthesis system II assembly factor Ycf48/Hcf136-like domain-containing protein</fullName>
    </recommendedName>
</protein>
<keyword evidence="3" id="KW-0119">Carbohydrate metabolism</keyword>
<dbReference type="Gene3D" id="2.130.10.10">
    <property type="entry name" value="YVTN repeat-like/Quinoprotein amine dehydrogenase"/>
    <property type="match status" value="2"/>
</dbReference>
<reference evidence="8" key="1">
    <citation type="submission" date="2017-09" db="EMBL/GenBank/DDBJ databases">
        <title>Depth-based differentiation of microbial function through sediment-hosted aquifers and enrichment of novel symbionts in the deep terrestrial subsurface.</title>
        <authorList>
            <person name="Probst A.J."/>
            <person name="Ladd B."/>
            <person name="Jarett J.K."/>
            <person name="Geller-Mcgrath D.E."/>
            <person name="Sieber C.M.K."/>
            <person name="Emerson J.B."/>
            <person name="Anantharaman K."/>
            <person name="Thomas B.C."/>
            <person name="Malmstrom R."/>
            <person name="Stieglmeier M."/>
            <person name="Klingl A."/>
            <person name="Woyke T."/>
            <person name="Ryan C.M."/>
            <person name="Banfield J.F."/>
        </authorList>
    </citation>
    <scope>NUCLEOTIDE SEQUENCE [LARGE SCALE GENOMIC DNA]</scope>
</reference>
<dbReference type="InterPro" id="IPR015943">
    <property type="entry name" value="WD40/YVTN_repeat-like_dom_sf"/>
</dbReference>
<keyword evidence="4" id="KW-0326">Glycosidase</keyword>
<proteinExistence type="inferred from homology"/>
<name>A0A2M7XDB6_9BACT</name>
<comment type="similarity">
    <text evidence="6">Belongs to the glycosyl hydrolase 74 family.</text>
</comment>
<evidence type="ECO:0000256" key="6">
    <source>
        <dbReference type="ARBA" id="ARBA00037986"/>
    </source>
</evidence>
<dbReference type="GO" id="GO:0016798">
    <property type="term" value="F:hydrolase activity, acting on glycosyl bonds"/>
    <property type="evidence" value="ECO:0007669"/>
    <property type="project" value="UniProtKB-KW"/>
</dbReference>
<organism evidence="7 8">
    <name type="scientific">Candidatus Uhrbacteria bacterium CG_4_9_14_3_um_filter_41_35</name>
    <dbReference type="NCBI Taxonomy" id="1975034"/>
    <lineage>
        <taxon>Bacteria</taxon>
        <taxon>Candidatus Uhriibacteriota</taxon>
    </lineage>
</organism>
<evidence type="ECO:0008006" key="9">
    <source>
        <dbReference type="Google" id="ProtNLM"/>
    </source>
</evidence>
<evidence type="ECO:0000256" key="1">
    <source>
        <dbReference type="ARBA" id="ARBA00022729"/>
    </source>
</evidence>
<keyword evidence="1" id="KW-0732">Signal</keyword>
<dbReference type="GO" id="GO:0010411">
    <property type="term" value="P:xyloglucan metabolic process"/>
    <property type="evidence" value="ECO:0007669"/>
    <property type="project" value="TreeGrafter"/>
</dbReference>
<evidence type="ECO:0000256" key="5">
    <source>
        <dbReference type="ARBA" id="ARBA00023326"/>
    </source>
</evidence>
<keyword evidence="2" id="KW-0378">Hydrolase</keyword>
<keyword evidence="5" id="KW-0624">Polysaccharide degradation</keyword>
<dbReference type="CDD" id="cd15482">
    <property type="entry name" value="Sialidase_non-viral"/>
    <property type="match status" value="1"/>
</dbReference>
<dbReference type="SUPFAM" id="SSF110296">
    <property type="entry name" value="Oligoxyloglucan reducing end-specific cellobiohydrolase"/>
    <property type="match status" value="1"/>
</dbReference>
<dbReference type="InterPro" id="IPR052025">
    <property type="entry name" value="Xyloglucanase_GH74"/>
</dbReference>
<dbReference type="PROSITE" id="PS51257">
    <property type="entry name" value="PROKAR_LIPOPROTEIN"/>
    <property type="match status" value="1"/>
</dbReference>
<evidence type="ECO:0000313" key="8">
    <source>
        <dbReference type="Proteomes" id="UP000231263"/>
    </source>
</evidence>
<dbReference type="AlphaFoldDB" id="A0A2M7XDB6"/>
<evidence type="ECO:0000313" key="7">
    <source>
        <dbReference type="EMBL" id="PJA45822.1"/>
    </source>
</evidence>
<gene>
    <name evidence="7" type="ORF">CO173_04600</name>
</gene>
<sequence>MKNIQKIGLVGLLLLLTGQGCLNTTKTGSNTADGALWRTENQGSSWTQMATLPQASGVNTIAGVSVNSIEIDPTDSSAYYIGSDGNGMFFTLDHGTTWQRPEDEQARTGAITDIEVDPRDVCTIYALKPDRLLKSTNCSRTFETVYSEGRVIEMLTALVLDWFNPDTLWAGTTAGEVLKSIDGGRSWSTVERTKDDVTDIILSNADSRIILVGTKTSGVYRSVDSGATWESLEKNMRRDFNRSSEVYGFAQSRSGGRLVMNSRFGLIESNDNGATWKEISIIPPPADERIWSIAVNPKDDSILYYGIVGTYYQSTPEGSWMTADLPSSRAPKVMKVHPDGTERVFVGFASLEKK</sequence>
<evidence type="ECO:0000256" key="2">
    <source>
        <dbReference type="ARBA" id="ARBA00022801"/>
    </source>
</evidence>
<dbReference type="PANTHER" id="PTHR43739">
    <property type="entry name" value="XYLOGLUCANASE (EUROFUNG)"/>
    <property type="match status" value="1"/>
</dbReference>
<evidence type="ECO:0000256" key="3">
    <source>
        <dbReference type="ARBA" id="ARBA00023277"/>
    </source>
</evidence>
<evidence type="ECO:0000256" key="4">
    <source>
        <dbReference type="ARBA" id="ARBA00023295"/>
    </source>
</evidence>
<dbReference type="GO" id="GO:0000272">
    <property type="term" value="P:polysaccharide catabolic process"/>
    <property type="evidence" value="ECO:0007669"/>
    <property type="project" value="UniProtKB-KW"/>
</dbReference>
<accession>A0A2M7XDB6</accession>
<comment type="caution">
    <text evidence="7">The sequence shown here is derived from an EMBL/GenBank/DDBJ whole genome shotgun (WGS) entry which is preliminary data.</text>
</comment>
<dbReference type="Proteomes" id="UP000231263">
    <property type="component" value="Unassembled WGS sequence"/>
</dbReference>